<evidence type="ECO:0000313" key="3">
    <source>
        <dbReference type="Proteomes" id="UP000823775"/>
    </source>
</evidence>
<keyword evidence="3" id="KW-1185">Reference proteome</keyword>
<reference evidence="2 3" key="1">
    <citation type="journal article" date="2021" name="BMC Genomics">
        <title>Datura genome reveals duplications of psychoactive alkaloid biosynthetic genes and high mutation rate following tissue culture.</title>
        <authorList>
            <person name="Rajewski A."/>
            <person name="Carter-House D."/>
            <person name="Stajich J."/>
            <person name="Litt A."/>
        </authorList>
    </citation>
    <scope>NUCLEOTIDE SEQUENCE [LARGE SCALE GENOMIC DNA]</scope>
    <source>
        <strain evidence="2">AR-01</strain>
    </source>
</reference>
<proteinExistence type="predicted"/>
<protein>
    <submittedName>
        <fullName evidence="2">Uncharacterized protein</fullName>
    </submittedName>
</protein>
<dbReference type="EMBL" id="JACEIK010002361">
    <property type="protein sequence ID" value="MCD9560679.1"/>
    <property type="molecule type" value="Genomic_DNA"/>
</dbReference>
<organism evidence="2 3">
    <name type="scientific">Datura stramonium</name>
    <name type="common">Jimsonweed</name>
    <name type="synonym">Common thornapple</name>
    <dbReference type="NCBI Taxonomy" id="4076"/>
    <lineage>
        <taxon>Eukaryota</taxon>
        <taxon>Viridiplantae</taxon>
        <taxon>Streptophyta</taxon>
        <taxon>Embryophyta</taxon>
        <taxon>Tracheophyta</taxon>
        <taxon>Spermatophyta</taxon>
        <taxon>Magnoliopsida</taxon>
        <taxon>eudicotyledons</taxon>
        <taxon>Gunneridae</taxon>
        <taxon>Pentapetalae</taxon>
        <taxon>asterids</taxon>
        <taxon>lamiids</taxon>
        <taxon>Solanales</taxon>
        <taxon>Solanaceae</taxon>
        <taxon>Solanoideae</taxon>
        <taxon>Datureae</taxon>
        <taxon>Datura</taxon>
    </lineage>
</organism>
<gene>
    <name evidence="2" type="ORF">HAX54_019422</name>
</gene>
<evidence type="ECO:0000256" key="1">
    <source>
        <dbReference type="SAM" id="MobiDB-lite"/>
    </source>
</evidence>
<dbReference type="Proteomes" id="UP000823775">
    <property type="component" value="Unassembled WGS sequence"/>
</dbReference>
<name>A0ABS8UP44_DATST</name>
<comment type="caution">
    <text evidence="2">The sequence shown here is derived from an EMBL/GenBank/DDBJ whole genome shotgun (WGS) entry which is preliminary data.</text>
</comment>
<feature type="region of interest" description="Disordered" evidence="1">
    <location>
        <begin position="111"/>
        <end position="148"/>
    </location>
</feature>
<sequence>MESVSVNGLVKRCDSTKWEITHRRTARHVRQITGETVGLIEIFLVTNLCFSGNSPVGITNDDGFYPVYWFLPMNSSALRGSVSAFSRCCPLDKTVGADNVITLDTKTDKDAPALMRAKGTKNKTQSPPSMPSSTPEGQFQEAEAPATTPTDLLKITQMAMCMKVKL</sequence>
<accession>A0ABS8UP44</accession>
<evidence type="ECO:0000313" key="2">
    <source>
        <dbReference type="EMBL" id="MCD9560679.1"/>
    </source>
</evidence>